<comment type="similarity">
    <text evidence="1 5">Belongs to the class-II aminoacyl-tRNA synthetase family.</text>
</comment>
<evidence type="ECO:0000313" key="9">
    <source>
        <dbReference type="Proteomes" id="UP000176429"/>
    </source>
</evidence>
<gene>
    <name evidence="5" type="primary">hisS</name>
    <name evidence="8" type="ORF">A3H68_02745</name>
</gene>
<dbReference type="NCBIfam" id="TIGR00442">
    <property type="entry name" value="hisS"/>
    <property type="match status" value="1"/>
</dbReference>
<dbReference type="GO" id="GO:0005524">
    <property type="term" value="F:ATP binding"/>
    <property type="evidence" value="ECO:0007669"/>
    <property type="project" value="UniProtKB-UniRule"/>
</dbReference>
<evidence type="ECO:0000256" key="3">
    <source>
        <dbReference type="ARBA" id="ARBA00023146"/>
    </source>
</evidence>
<feature type="binding site" evidence="6">
    <location>
        <position position="274"/>
    </location>
    <ligand>
        <name>L-histidine</name>
        <dbReference type="ChEBI" id="CHEBI:57595"/>
    </ligand>
</feature>
<comment type="catalytic activity">
    <reaction evidence="4 5">
        <text>tRNA(His) + L-histidine + ATP = L-histidyl-tRNA(His) + AMP + diphosphate + H(+)</text>
        <dbReference type="Rhea" id="RHEA:17313"/>
        <dbReference type="Rhea" id="RHEA-COMP:9665"/>
        <dbReference type="Rhea" id="RHEA-COMP:9689"/>
        <dbReference type="ChEBI" id="CHEBI:15378"/>
        <dbReference type="ChEBI" id="CHEBI:30616"/>
        <dbReference type="ChEBI" id="CHEBI:33019"/>
        <dbReference type="ChEBI" id="CHEBI:57595"/>
        <dbReference type="ChEBI" id="CHEBI:78442"/>
        <dbReference type="ChEBI" id="CHEBI:78527"/>
        <dbReference type="ChEBI" id="CHEBI:456215"/>
        <dbReference type="EC" id="6.1.1.21"/>
    </reaction>
</comment>
<evidence type="ECO:0000313" key="8">
    <source>
        <dbReference type="EMBL" id="OHA40727.1"/>
    </source>
</evidence>
<keyword evidence="5" id="KW-0963">Cytoplasm</keyword>
<comment type="subcellular location">
    <subcellularLocation>
        <location evidence="5">Cytoplasm</location>
    </subcellularLocation>
</comment>
<dbReference type="InterPro" id="IPR015807">
    <property type="entry name" value="His-tRNA-ligase"/>
</dbReference>
<dbReference type="Proteomes" id="UP000176429">
    <property type="component" value="Unassembled WGS sequence"/>
</dbReference>
<keyword evidence="3 5" id="KW-0030">Aminoacyl-tRNA synthetase</keyword>
<feature type="binding site" evidence="6">
    <location>
        <position position="117"/>
    </location>
    <ligand>
        <name>L-histidine</name>
        <dbReference type="ChEBI" id="CHEBI:57595"/>
    </ligand>
</feature>
<dbReference type="Pfam" id="PF13393">
    <property type="entry name" value="tRNA-synt_His"/>
    <property type="match status" value="1"/>
</dbReference>
<dbReference type="AlphaFoldDB" id="A0A1G2NX86"/>
<dbReference type="GO" id="GO:0004821">
    <property type="term" value="F:histidine-tRNA ligase activity"/>
    <property type="evidence" value="ECO:0007669"/>
    <property type="project" value="UniProtKB-UniRule"/>
</dbReference>
<dbReference type="InterPro" id="IPR045864">
    <property type="entry name" value="aa-tRNA-synth_II/BPL/LPL"/>
</dbReference>
<dbReference type="InterPro" id="IPR036621">
    <property type="entry name" value="Anticodon-bd_dom_sf"/>
</dbReference>
<feature type="domain" description="Aminoacyl-transfer RNA synthetases class-II family profile" evidence="7">
    <location>
        <begin position="16"/>
        <end position="338"/>
    </location>
</feature>
<keyword evidence="5" id="KW-0067">ATP-binding</keyword>
<protein>
    <recommendedName>
        <fullName evidence="5">Histidine--tRNA ligase</fullName>
        <ecNumber evidence="5">6.1.1.21</ecNumber>
    </recommendedName>
    <alternativeName>
        <fullName evidence="5">Histidyl-tRNA synthetase</fullName>
        <shortName evidence="5">HisRS</shortName>
    </alternativeName>
</protein>
<dbReference type="GO" id="GO:0006427">
    <property type="term" value="P:histidyl-tRNA aminoacylation"/>
    <property type="evidence" value="ECO:0007669"/>
    <property type="project" value="UniProtKB-UniRule"/>
</dbReference>
<evidence type="ECO:0000256" key="5">
    <source>
        <dbReference type="HAMAP-Rule" id="MF_00127"/>
    </source>
</evidence>
<dbReference type="PANTHER" id="PTHR43707">
    <property type="entry name" value="HISTIDYL-TRNA SYNTHETASE"/>
    <property type="match status" value="1"/>
</dbReference>
<feature type="binding site" evidence="6">
    <location>
        <begin position="278"/>
        <end position="279"/>
    </location>
    <ligand>
        <name>L-histidine</name>
        <dbReference type="ChEBI" id="CHEBI:57595"/>
    </ligand>
</feature>
<evidence type="ECO:0000256" key="2">
    <source>
        <dbReference type="ARBA" id="ARBA00022741"/>
    </source>
</evidence>
<evidence type="ECO:0000259" key="7">
    <source>
        <dbReference type="PROSITE" id="PS50862"/>
    </source>
</evidence>
<dbReference type="InterPro" id="IPR004516">
    <property type="entry name" value="HisRS/HisZ"/>
</dbReference>
<feature type="binding site" evidence="6">
    <location>
        <position position="135"/>
    </location>
    <ligand>
        <name>L-histidine</name>
        <dbReference type="ChEBI" id="CHEBI:57595"/>
    </ligand>
</feature>
<keyword evidence="2 5" id="KW-0547">Nucleotide-binding</keyword>
<dbReference type="Gene3D" id="3.40.50.800">
    <property type="entry name" value="Anticodon-binding domain"/>
    <property type="match status" value="1"/>
</dbReference>
<evidence type="ECO:0000256" key="6">
    <source>
        <dbReference type="PIRSR" id="PIRSR001549-1"/>
    </source>
</evidence>
<comment type="caution">
    <text evidence="8">The sequence shown here is derived from an EMBL/GenBank/DDBJ whole genome shotgun (WGS) entry which is preliminary data.</text>
</comment>
<keyword evidence="5 8" id="KW-0436">Ligase</keyword>
<organism evidence="8 9">
    <name type="scientific">Candidatus Taylorbacteria bacterium RIFCSPLOWO2_02_FULL_46_40</name>
    <dbReference type="NCBI Taxonomy" id="1802329"/>
    <lineage>
        <taxon>Bacteria</taxon>
        <taxon>Candidatus Tayloriibacteriota</taxon>
    </lineage>
</organism>
<evidence type="ECO:0000256" key="1">
    <source>
        <dbReference type="ARBA" id="ARBA00008226"/>
    </source>
</evidence>
<name>A0A1G2NX86_9BACT</name>
<proteinExistence type="inferred from homology"/>
<evidence type="ECO:0000256" key="4">
    <source>
        <dbReference type="ARBA" id="ARBA00047639"/>
    </source>
</evidence>
<dbReference type="Pfam" id="PF03129">
    <property type="entry name" value="HGTP_anticodon"/>
    <property type="match status" value="1"/>
</dbReference>
<feature type="binding site" evidence="6">
    <location>
        <position position="131"/>
    </location>
    <ligand>
        <name>L-histidine</name>
        <dbReference type="ChEBI" id="CHEBI:57595"/>
    </ligand>
</feature>
<dbReference type="SUPFAM" id="SSF55681">
    <property type="entry name" value="Class II aaRS and biotin synthetases"/>
    <property type="match status" value="1"/>
</dbReference>
<dbReference type="EC" id="6.1.1.21" evidence="5"/>
<dbReference type="Gene3D" id="3.30.930.10">
    <property type="entry name" value="Bira Bifunctional Protein, Domain 2"/>
    <property type="match status" value="1"/>
</dbReference>
<dbReference type="GO" id="GO:0005737">
    <property type="term" value="C:cytoplasm"/>
    <property type="evidence" value="ECO:0007669"/>
    <property type="project" value="UniProtKB-SubCell"/>
</dbReference>
<dbReference type="CDD" id="cd00773">
    <property type="entry name" value="HisRS-like_core"/>
    <property type="match status" value="1"/>
</dbReference>
<dbReference type="InterPro" id="IPR041715">
    <property type="entry name" value="HisRS-like_core"/>
</dbReference>
<dbReference type="PIRSF" id="PIRSF001549">
    <property type="entry name" value="His-tRNA_synth"/>
    <property type="match status" value="1"/>
</dbReference>
<dbReference type="EMBL" id="MHSH01000045">
    <property type="protein sequence ID" value="OHA40727.1"/>
    <property type="molecule type" value="Genomic_DNA"/>
</dbReference>
<keyword evidence="5" id="KW-0648">Protein biosynthesis</keyword>
<comment type="subunit">
    <text evidence="5">Homodimer.</text>
</comment>
<feature type="binding site" evidence="6">
    <location>
        <begin position="87"/>
        <end position="89"/>
    </location>
    <ligand>
        <name>L-histidine</name>
        <dbReference type="ChEBI" id="CHEBI:57595"/>
    </ligand>
</feature>
<dbReference type="InterPro" id="IPR004154">
    <property type="entry name" value="Anticodon-bd"/>
</dbReference>
<dbReference type="SUPFAM" id="SSF52954">
    <property type="entry name" value="Class II aaRS ABD-related"/>
    <property type="match status" value="1"/>
</dbReference>
<dbReference type="PROSITE" id="PS50862">
    <property type="entry name" value="AA_TRNA_LIGASE_II"/>
    <property type="match status" value="1"/>
</dbReference>
<dbReference type="PANTHER" id="PTHR43707:SF1">
    <property type="entry name" value="HISTIDINE--TRNA LIGASE, MITOCHONDRIAL-RELATED"/>
    <property type="match status" value="1"/>
</dbReference>
<sequence length="441" mass="49754">MKDGSESKISLVPYKGVRDFYPDQMSEQNFILNTMRKVAESFGYEEYSASLLEPSELYKAKSGDEIVNEQTYSFTDRGGREVTLRPEMTPSLARMVAAKRREIPLPLRWFSIPNIFRYENPQRGRTREHWQLNVDIFGVSGIEAEIEVISVAREILRSYGAKDEMFEIRINNRALQNALLSSYALSETDKKNVMKILDRKDKMSHQEFEEKANVILRSNAPEFRKLTEARDIDGFLALAPEAVRQSQGASEVRELMKVLKEGGVTAIFSPCLTRGFDYYTRTVFEIFDTGENNKRALFGGGRYDDLLDIFGAEELTAFGFGVGDVTMRDFLETYGLLPKNQSSTHLYICVVPDTAFSAVNRASELLRQKGVNVAVDFSNKKIGDQIKTAVRKNIPFTMVMGGDEFGSGRFRLKELATGAEETLKLEDAADAILQKTSSAKT</sequence>
<reference evidence="8 9" key="1">
    <citation type="journal article" date="2016" name="Nat. Commun.">
        <title>Thousands of microbial genomes shed light on interconnected biogeochemical processes in an aquifer system.</title>
        <authorList>
            <person name="Anantharaman K."/>
            <person name="Brown C.T."/>
            <person name="Hug L.A."/>
            <person name="Sharon I."/>
            <person name="Castelle C.J."/>
            <person name="Probst A.J."/>
            <person name="Thomas B.C."/>
            <person name="Singh A."/>
            <person name="Wilkins M.J."/>
            <person name="Karaoz U."/>
            <person name="Brodie E.L."/>
            <person name="Williams K.H."/>
            <person name="Hubbard S.S."/>
            <person name="Banfield J.F."/>
        </authorList>
    </citation>
    <scope>NUCLEOTIDE SEQUENCE [LARGE SCALE GENOMIC DNA]</scope>
</reference>
<dbReference type="InterPro" id="IPR006195">
    <property type="entry name" value="aa-tRNA-synth_II"/>
</dbReference>
<dbReference type="HAMAP" id="MF_00127">
    <property type="entry name" value="His_tRNA_synth"/>
    <property type="match status" value="1"/>
</dbReference>
<accession>A0A1G2NX86</accession>